<comment type="catalytic activity">
    <reaction evidence="4 5">
        <text>an acyl phosphate + H2O = a carboxylate + phosphate + H(+)</text>
        <dbReference type="Rhea" id="RHEA:14965"/>
        <dbReference type="ChEBI" id="CHEBI:15377"/>
        <dbReference type="ChEBI" id="CHEBI:15378"/>
        <dbReference type="ChEBI" id="CHEBI:29067"/>
        <dbReference type="ChEBI" id="CHEBI:43474"/>
        <dbReference type="ChEBI" id="CHEBI:59918"/>
        <dbReference type="EC" id="3.6.1.7"/>
    </reaction>
</comment>
<dbReference type="NCBIfam" id="NF011001">
    <property type="entry name" value="PRK14427.1"/>
    <property type="match status" value="1"/>
</dbReference>
<dbReference type="EMBL" id="CP151657">
    <property type="protein sequence ID" value="WZP14554.1"/>
    <property type="molecule type" value="Genomic_DNA"/>
</dbReference>
<evidence type="ECO:0000256" key="6">
    <source>
        <dbReference type="RuleBase" id="RU004168"/>
    </source>
</evidence>
<dbReference type="InterPro" id="IPR036046">
    <property type="entry name" value="Acylphosphatase-like_dom_sf"/>
</dbReference>
<evidence type="ECO:0000313" key="9">
    <source>
        <dbReference type="Proteomes" id="UP001448858"/>
    </source>
</evidence>
<feature type="active site" evidence="5">
    <location>
        <position position="46"/>
    </location>
</feature>
<feature type="domain" description="Acylphosphatase-like" evidence="7">
    <location>
        <begin position="13"/>
        <end position="99"/>
    </location>
</feature>
<accession>A0ABZ2ZQY2</accession>
<dbReference type="EC" id="3.6.1.7" evidence="2 5"/>
<gene>
    <name evidence="8" type="ORF">AAE021_10105</name>
</gene>
<proteinExistence type="inferred from homology"/>
<dbReference type="Pfam" id="PF00708">
    <property type="entry name" value="Acylphosphatase"/>
    <property type="match status" value="1"/>
</dbReference>
<dbReference type="PANTHER" id="PTHR47268">
    <property type="entry name" value="ACYLPHOSPHATASE"/>
    <property type="match status" value="1"/>
</dbReference>
<reference evidence="8 9" key="1">
    <citation type="submission" date="2024-04" db="EMBL/GenBank/DDBJ databases">
        <title>Arthrobacter sp. from Plains bison fecal sample.</title>
        <authorList>
            <person name="Ruzzini A."/>
        </authorList>
    </citation>
    <scope>NUCLEOTIDE SEQUENCE [LARGE SCALE GENOMIC DNA]</scope>
    <source>
        <strain evidence="8 9">EINP1</strain>
    </source>
</reference>
<keyword evidence="5" id="KW-0378">Hydrolase</keyword>
<evidence type="ECO:0000256" key="5">
    <source>
        <dbReference type="PROSITE-ProRule" id="PRU00520"/>
    </source>
</evidence>
<evidence type="ECO:0000256" key="3">
    <source>
        <dbReference type="ARBA" id="ARBA00015991"/>
    </source>
</evidence>
<dbReference type="PANTHER" id="PTHR47268:SF4">
    <property type="entry name" value="ACYLPHOSPHATASE"/>
    <property type="match status" value="1"/>
</dbReference>
<dbReference type="SUPFAM" id="SSF54975">
    <property type="entry name" value="Acylphosphatase/BLUF domain-like"/>
    <property type="match status" value="1"/>
</dbReference>
<dbReference type="Gene3D" id="3.30.70.100">
    <property type="match status" value="1"/>
</dbReference>
<comment type="similarity">
    <text evidence="1 6">Belongs to the acylphosphatase family.</text>
</comment>
<feature type="active site" evidence="5">
    <location>
        <position position="28"/>
    </location>
</feature>
<dbReference type="Proteomes" id="UP001448858">
    <property type="component" value="Chromosome"/>
</dbReference>
<dbReference type="InterPro" id="IPR020456">
    <property type="entry name" value="Acylphosphatase"/>
</dbReference>
<evidence type="ECO:0000313" key="8">
    <source>
        <dbReference type="EMBL" id="WZP14554.1"/>
    </source>
</evidence>
<evidence type="ECO:0000256" key="4">
    <source>
        <dbReference type="ARBA" id="ARBA00047645"/>
    </source>
</evidence>
<name>A0ABZ2ZQY2_9MICC</name>
<dbReference type="PROSITE" id="PS51160">
    <property type="entry name" value="ACYLPHOSPHATASE_3"/>
    <property type="match status" value="1"/>
</dbReference>
<sequence length="99" mass="10339">MTPSDSGSPRARRMTARITGEVQAVGFRYRTLQQAMRLGLTGVASNSPDGSVQVVAEGPQPAVDALLEWLGSPAAPGTVRGIEESFSDATGEFPDFTTG</sequence>
<evidence type="ECO:0000256" key="1">
    <source>
        <dbReference type="ARBA" id="ARBA00005614"/>
    </source>
</evidence>
<protein>
    <recommendedName>
        <fullName evidence="3 5">acylphosphatase</fullName>
        <ecNumber evidence="2 5">3.6.1.7</ecNumber>
    </recommendedName>
</protein>
<keyword evidence="9" id="KW-1185">Reference proteome</keyword>
<dbReference type="RefSeq" id="WP_342022207.1">
    <property type="nucleotide sequence ID" value="NZ_CP151657.1"/>
</dbReference>
<organism evidence="8 9">
    <name type="scientific">Arthrobacter citreus</name>
    <dbReference type="NCBI Taxonomy" id="1670"/>
    <lineage>
        <taxon>Bacteria</taxon>
        <taxon>Bacillati</taxon>
        <taxon>Actinomycetota</taxon>
        <taxon>Actinomycetes</taxon>
        <taxon>Micrococcales</taxon>
        <taxon>Micrococcaceae</taxon>
        <taxon>Arthrobacter</taxon>
    </lineage>
</organism>
<evidence type="ECO:0000259" key="7">
    <source>
        <dbReference type="PROSITE" id="PS51160"/>
    </source>
</evidence>
<dbReference type="InterPro" id="IPR001792">
    <property type="entry name" value="Acylphosphatase-like_dom"/>
</dbReference>
<evidence type="ECO:0000256" key="2">
    <source>
        <dbReference type="ARBA" id="ARBA00012150"/>
    </source>
</evidence>